<evidence type="ECO:0000256" key="12">
    <source>
        <dbReference type="RuleBase" id="RU003357"/>
    </source>
</evidence>
<feature type="signal peptide" evidence="14">
    <location>
        <begin position="1"/>
        <end position="24"/>
    </location>
</feature>
<dbReference type="InterPro" id="IPR036942">
    <property type="entry name" value="Beta-barrel_TonB_sf"/>
</dbReference>
<evidence type="ECO:0000256" key="2">
    <source>
        <dbReference type="ARBA" id="ARBA00022448"/>
    </source>
</evidence>
<dbReference type="STRING" id="1855283.SAMN05216382_2783"/>
<keyword evidence="9 11" id="KW-0472">Membrane</keyword>
<evidence type="ECO:0000256" key="6">
    <source>
        <dbReference type="ARBA" id="ARBA00023004"/>
    </source>
</evidence>
<dbReference type="PANTHER" id="PTHR32552:SF81">
    <property type="entry name" value="TONB-DEPENDENT OUTER MEMBRANE RECEPTOR"/>
    <property type="match status" value="1"/>
</dbReference>
<feature type="compositionally biased region" description="Low complexity" evidence="13">
    <location>
        <begin position="44"/>
        <end position="64"/>
    </location>
</feature>
<sequence>MITKPKHWALGVSALALIAPAAHAQTGNPALTAPASPAPPPAQTPASQQPVAAEATSTPTAAATPGDDIVVTATRRAERLQDVPIAVSALGSEQIQARKVDNFSEIVKIAPGPTFVPVKGTSVITVQIRGQGTINDSPGLESPVGVYIDDIFYGTLASFDANLFDVSQVSVLRGPQGTTFGRNAVGGALVITNNLPEMGASTGRASVTASDFSGGRGGIEADGFINVPLGDTLAGRFAYGVKDVGGYQRNLQTGHYLANNKVAAYRGSLRWQPSDKWDVVGSLSYLKRGGYGDGPTIVGDGSLAAAVKARTDGDLHKVLLDDDGYTRRTIVAALLNVGYETGIGRVSSITGYRYLKSRLAEDADGGPNPVNYPSLNTNDEWQVSQEFRFTSDLGGPFDFVAGAYFGYEDLNHSIVFGFDGRDPNLYFSVLNQGRYTPGQVFEGQIENRSFGPYAEGKYKLTDKLSLTAGLRYSYERKTGYTRHIGSSPFQGGAYYQQLPANGDAVDSWTGWTPRFIAEYRPVRGSLFYASASRGFQGGGWSFNVRTPAAAATPLKAQTTWSYEIGTKTDLFNRALTLNIAAFHADTSDLQVRSQVNGVFQDSNAGKLRARGVEVEAVVRPARGLSLGANYAYTDAFYQSFVGCTAGGLDCTGNQAPFTPKHDFTALLDYTADLANGSSLAFHFDTKFASAFQVTPTGLGQRAVPLTERKNVASTSLTYTPPSGRWDVRVWARNLFDKQYVTNGLQYNFYHVTRAEVAATPGGLGALDVERVSVAPPRQIGATLTLRYGK</sequence>
<dbReference type="PANTHER" id="PTHR32552">
    <property type="entry name" value="FERRICHROME IRON RECEPTOR-RELATED"/>
    <property type="match status" value="1"/>
</dbReference>
<feature type="domain" description="TonB-dependent receptor plug" evidence="16">
    <location>
        <begin position="80"/>
        <end position="188"/>
    </location>
</feature>
<keyword evidence="14" id="KW-0732">Signal</keyword>
<evidence type="ECO:0000256" key="7">
    <source>
        <dbReference type="ARBA" id="ARBA00023065"/>
    </source>
</evidence>
<dbReference type="PROSITE" id="PS52016">
    <property type="entry name" value="TONB_DEPENDENT_REC_3"/>
    <property type="match status" value="1"/>
</dbReference>
<comment type="subcellular location">
    <subcellularLocation>
        <location evidence="1 11">Cell outer membrane</location>
        <topology evidence="1 11">Multi-pass membrane protein</topology>
    </subcellularLocation>
</comment>
<evidence type="ECO:0000313" key="17">
    <source>
        <dbReference type="EMBL" id="SEL86854.1"/>
    </source>
</evidence>
<evidence type="ECO:0000259" key="15">
    <source>
        <dbReference type="Pfam" id="PF00593"/>
    </source>
</evidence>
<dbReference type="InterPro" id="IPR012910">
    <property type="entry name" value="Plug_dom"/>
</dbReference>
<accession>A0A1H7TR08</accession>
<dbReference type="GO" id="GO:0006826">
    <property type="term" value="P:iron ion transport"/>
    <property type="evidence" value="ECO:0007669"/>
    <property type="project" value="UniProtKB-KW"/>
</dbReference>
<evidence type="ECO:0000256" key="14">
    <source>
        <dbReference type="SAM" id="SignalP"/>
    </source>
</evidence>
<feature type="domain" description="TonB-dependent receptor-like beta-barrel" evidence="15">
    <location>
        <begin position="324"/>
        <end position="734"/>
    </location>
</feature>
<dbReference type="EMBL" id="FNZZ01000006">
    <property type="protein sequence ID" value="SEL86854.1"/>
    <property type="molecule type" value="Genomic_DNA"/>
</dbReference>
<proteinExistence type="inferred from homology"/>
<evidence type="ECO:0000256" key="9">
    <source>
        <dbReference type="ARBA" id="ARBA00023136"/>
    </source>
</evidence>
<keyword evidence="10 11" id="KW-0998">Cell outer membrane</keyword>
<evidence type="ECO:0000256" key="5">
    <source>
        <dbReference type="ARBA" id="ARBA00022692"/>
    </source>
</evidence>
<keyword evidence="5 11" id="KW-0812">Transmembrane</keyword>
<dbReference type="Pfam" id="PF00593">
    <property type="entry name" value="TonB_dep_Rec_b-barrel"/>
    <property type="match status" value="1"/>
</dbReference>
<keyword evidence="4" id="KW-0410">Iron transport</keyword>
<dbReference type="Proteomes" id="UP000199214">
    <property type="component" value="Unassembled WGS sequence"/>
</dbReference>
<name>A0A1H7TR08_9SPHN</name>
<dbReference type="RefSeq" id="WP_093007355.1">
    <property type="nucleotide sequence ID" value="NZ_FNZZ01000006.1"/>
</dbReference>
<feature type="chain" id="PRO_5011754748" evidence="14">
    <location>
        <begin position="25"/>
        <end position="789"/>
    </location>
</feature>
<evidence type="ECO:0000256" key="4">
    <source>
        <dbReference type="ARBA" id="ARBA00022496"/>
    </source>
</evidence>
<dbReference type="InterPro" id="IPR039426">
    <property type="entry name" value="TonB-dep_rcpt-like"/>
</dbReference>
<evidence type="ECO:0000256" key="10">
    <source>
        <dbReference type="ARBA" id="ARBA00023237"/>
    </source>
</evidence>
<comment type="similarity">
    <text evidence="11 12">Belongs to the TonB-dependent receptor family.</text>
</comment>
<keyword evidence="18" id="KW-1185">Reference proteome</keyword>
<keyword evidence="2 11" id="KW-0813">Transport</keyword>
<dbReference type="AlphaFoldDB" id="A0A1H7TR08"/>
<evidence type="ECO:0000259" key="16">
    <source>
        <dbReference type="Pfam" id="PF07715"/>
    </source>
</evidence>
<organism evidence="17 18">
    <name type="scientific">Sphingomonas palmae</name>
    <dbReference type="NCBI Taxonomy" id="1855283"/>
    <lineage>
        <taxon>Bacteria</taxon>
        <taxon>Pseudomonadati</taxon>
        <taxon>Pseudomonadota</taxon>
        <taxon>Alphaproteobacteria</taxon>
        <taxon>Sphingomonadales</taxon>
        <taxon>Sphingomonadaceae</taxon>
        <taxon>Sphingomonas</taxon>
    </lineage>
</organism>
<evidence type="ECO:0000256" key="1">
    <source>
        <dbReference type="ARBA" id="ARBA00004571"/>
    </source>
</evidence>
<evidence type="ECO:0000256" key="11">
    <source>
        <dbReference type="PROSITE-ProRule" id="PRU01360"/>
    </source>
</evidence>
<reference evidence="18" key="1">
    <citation type="submission" date="2016-10" db="EMBL/GenBank/DDBJ databases">
        <authorList>
            <person name="Varghese N."/>
            <person name="Submissions S."/>
        </authorList>
    </citation>
    <scope>NUCLEOTIDE SEQUENCE [LARGE SCALE GENOMIC DNA]</scope>
    <source>
        <strain evidence="18">JS21-1</strain>
    </source>
</reference>
<keyword evidence="6" id="KW-0408">Iron</keyword>
<feature type="region of interest" description="Disordered" evidence="13">
    <location>
        <begin position="28"/>
        <end position="65"/>
    </location>
</feature>
<gene>
    <name evidence="17" type="ORF">SAMN05216382_2783</name>
</gene>
<evidence type="ECO:0000256" key="13">
    <source>
        <dbReference type="SAM" id="MobiDB-lite"/>
    </source>
</evidence>
<dbReference type="GO" id="GO:0009279">
    <property type="term" value="C:cell outer membrane"/>
    <property type="evidence" value="ECO:0007669"/>
    <property type="project" value="UniProtKB-SubCell"/>
</dbReference>
<keyword evidence="8 12" id="KW-0798">TonB box</keyword>
<evidence type="ECO:0000313" key="18">
    <source>
        <dbReference type="Proteomes" id="UP000199214"/>
    </source>
</evidence>
<dbReference type="SUPFAM" id="SSF56935">
    <property type="entry name" value="Porins"/>
    <property type="match status" value="1"/>
</dbReference>
<dbReference type="Gene3D" id="2.40.170.20">
    <property type="entry name" value="TonB-dependent receptor, beta-barrel domain"/>
    <property type="match status" value="1"/>
</dbReference>
<evidence type="ECO:0000256" key="3">
    <source>
        <dbReference type="ARBA" id="ARBA00022452"/>
    </source>
</evidence>
<keyword evidence="7" id="KW-0406">Ion transport</keyword>
<dbReference type="OrthoDB" id="9760333at2"/>
<keyword evidence="3 11" id="KW-1134">Transmembrane beta strand</keyword>
<evidence type="ECO:0000256" key="8">
    <source>
        <dbReference type="ARBA" id="ARBA00023077"/>
    </source>
</evidence>
<dbReference type="Pfam" id="PF07715">
    <property type="entry name" value="Plug"/>
    <property type="match status" value="1"/>
</dbReference>
<protein>
    <submittedName>
        <fullName evidence="17">Iron complex outermembrane recepter protein</fullName>
    </submittedName>
</protein>
<dbReference type="InterPro" id="IPR000531">
    <property type="entry name" value="Beta-barrel_TonB"/>
</dbReference>